<comment type="caution">
    <text evidence="2">The sequence shown here is derived from an EMBL/GenBank/DDBJ whole genome shotgun (WGS) entry which is preliminary data.</text>
</comment>
<gene>
    <name evidence="2" type="ORF">CVD27_12135</name>
</gene>
<evidence type="ECO:0000313" key="2">
    <source>
        <dbReference type="EMBL" id="PLS04245.1"/>
    </source>
</evidence>
<dbReference type="AlphaFoldDB" id="A0A2N5HFH2"/>
<protein>
    <recommendedName>
        <fullName evidence="1">Xylose isomerase-like TIM barrel domain-containing protein</fullName>
    </recommendedName>
</protein>
<dbReference type="OrthoDB" id="2799545at2"/>
<feature type="domain" description="Xylose isomerase-like TIM barrel" evidence="1">
    <location>
        <begin position="36"/>
        <end position="235"/>
    </location>
</feature>
<organism evidence="2 3">
    <name type="scientific">Neobacillus cucumis</name>
    <dbReference type="NCBI Taxonomy" id="1740721"/>
    <lineage>
        <taxon>Bacteria</taxon>
        <taxon>Bacillati</taxon>
        <taxon>Bacillota</taxon>
        <taxon>Bacilli</taxon>
        <taxon>Bacillales</taxon>
        <taxon>Bacillaceae</taxon>
        <taxon>Neobacillus</taxon>
    </lineage>
</organism>
<dbReference type="EMBL" id="PGVE01000044">
    <property type="protein sequence ID" value="PLS04245.1"/>
    <property type="molecule type" value="Genomic_DNA"/>
</dbReference>
<evidence type="ECO:0000313" key="3">
    <source>
        <dbReference type="Proteomes" id="UP000234950"/>
    </source>
</evidence>
<name>A0A2N5HFH2_9BACI</name>
<evidence type="ECO:0000259" key="1">
    <source>
        <dbReference type="Pfam" id="PF01261"/>
    </source>
</evidence>
<sequence>MDLLKLGLKCSYDPEQLYDRLRYKPEIIELHLNEDDLFGDKRKQLENTISLLSSYGCEVFLHHPSKYKGRYLDIIHEQKEDYLFYHLSTRILADICLSHSIRCVIHPHYLLTPTSTINKENKDKMVKEINQILSYGKDVFLWENSIHGLFTAENPNWLEEIVKPLNLLLAYDLSHAFISFKGNNKLLLDQLEKLDPYIQYFHVVDSEGQKHDGLQLGAGRIHWKPLLPFLMSRPYIYEIALQDITDAAEMYHSHLYLEQLL</sequence>
<dbReference type="Pfam" id="PF01261">
    <property type="entry name" value="AP_endonuc_2"/>
    <property type="match status" value="1"/>
</dbReference>
<accession>A0A2N5HFH2</accession>
<dbReference type="InterPro" id="IPR036237">
    <property type="entry name" value="Xyl_isomerase-like_sf"/>
</dbReference>
<dbReference type="Proteomes" id="UP000234950">
    <property type="component" value="Unassembled WGS sequence"/>
</dbReference>
<dbReference type="Gene3D" id="3.20.20.150">
    <property type="entry name" value="Divalent-metal-dependent TIM barrel enzymes"/>
    <property type="match status" value="1"/>
</dbReference>
<reference evidence="2 3" key="1">
    <citation type="submission" date="2017-11" db="EMBL/GenBank/DDBJ databases">
        <title>Comparitive Functional Genomics of Dry Heat Resistant strains isolated from the Viking Spacecraft.</title>
        <authorList>
            <person name="Seuylemezian A."/>
            <person name="Cooper K."/>
            <person name="Vaishampayan P."/>
        </authorList>
    </citation>
    <scope>NUCLEOTIDE SEQUENCE [LARGE SCALE GENOMIC DNA]</scope>
    <source>
        <strain evidence="2 3">V32-6</strain>
    </source>
</reference>
<dbReference type="InterPro" id="IPR013022">
    <property type="entry name" value="Xyl_isomerase-like_TIM-brl"/>
</dbReference>
<dbReference type="SUPFAM" id="SSF51658">
    <property type="entry name" value="Xylose isomerase-like"/>
    <property type="match status" value="1"/>
</dbReference>
<keyword evidence="3" id="KW-1185">Reference proteome</keyword>
<proteinExistence type="predicted"/>